<sequence length="131" mass="14814">MASQELPRPGGFPAIRYQRNLPKRGPSGLVLMAGLTTVCGLGMYRAIDGVKERKEIEREKTWARIHLVPLLQAETDRDHYRREQAMQAEEEAIMRNVPDWEVNAKGGASAVYHTDRYIPRTIIPAVEVSSK</sequence>
<dbReference type="EMBL" id="KZ991724">
    <property type="protein sequence ID" value="RKP22742.1"/>
    <property type="molecule type" value="Genomic_DNA"/>
</dbReference>
<comment type="subcellular location">
    <subcellularLocation>
        <location evidence="1 11">Mitochondrion inner membrane</location>
        <topology evidence="1 11">Single-pass membrane protein</topology>
        <orientation evidence="1 11">Matrix side</orientation>
    </subcellularLocation>
</comment>
<evidence type="ECO:0000313" key="12">
    <source>
        <dbReference type="EMBL" id="RKP22742.1"/>
    </source>
</evidence>
<accession>A0A4P9YTP6</accession>
<keyword evidence="7 11" id="KW-0249">Electron transport</keyword>
<evidence type="ECO:0000256" key="3">
    <source>
        <dbReference type="ARBA" id="ARBA00022448"/>
    </source>
</evidence>
<evidence type="ECO:0000256" key="1">
    <source>
        <dbReference type="ARBA" id="ARBA00004298"/>
    </source>
</evidence>
<reference evidence="12" key="2">
    <citation type="submission" date="2018-07" db="EMBL/GenBank/DDBJ databases">
        <title>Leveraging single-cell genomics to expand the Fungal Tree of Life.</title>
        <authorList>
            <consortium name="DOE Joint Genome Institute"/>
            <person name="Ahrendt S.R."/>
            <person name="Quandt C.A."/>
            <person name="Ciobanu D."/>
            <person name="Clum A."/>
            <person name="Salamov A."/>
            <person name="Andreopoulos B."/>
            <person name="Cheng J.-F."/>
            <person name="Woyke T."/>
            <person name="Pelin A."/>
            <person name="Henrissat B."/>
            <person name="Reynolds N."/>
            <person name="Benny G.L."/>
            <person name="Smith M.E."/>
            <person name="James T.Y."/>
            <person name="Grigoriev I.V."/>
        </authorList>
    </citation>
    <scope>NUCLEOTIDE SEQUENCE</scope>
    <source>
        <strain evidence="12">Benny S71-1</strain>
    </source>
</reference>
<evidence type="ECO:0000256" key="11">
    <source>
        <dbReference type="RuleBase" id="RU368034"/>
    </source>
</evidence>
<evidence type="ECO:0000256" key="2">
    <source>
        <dbReference type="ARBA" id="ARBA00007312"/>
    </source>
</evidence>
<dbReference type="PANTHER" id="PTHR12966">
    <property type="entry name" value="NADH DEHYDROGENASE UBIQUINONE 1 ALPHA SUBCOMPLEX SUBUNIT 13"/>
    <property type="match status" value="1"/>
</dbReference>
<protein>
    <recommendedName>
        <fullName evidence="11">NADH dehydrogenase [ubiquinone] 1 alpha subcomplex subunit 13</fullName>
    </recommendedName>
</protein>
<dbReference type="PANTHER" id="PTHR12966:SF0">
    <property type="entry name" value="NADH DEHYDROGENASE [UBIQUINONE] 1 ALPHA SUBCOMPLEX SUBUNIT 13"/>
    <property type="match status" value="1"/>
</dbReference>
<reference evidence="14" key="1">
    <citation type="journal article" date="2018" name="Nat. Microbiol.">
        <title>Leveraging single-cell genomics to expand the fungal tree of life.</title>
        <authorList>
            <person name="Ahrendt S.R."/>
            <person name="Quandt C.A."/>
            <person name="Ciobanu D."/>
            <person name="Clum A."/>
            <person name="Salamov A."/>
            <person name="Andreopoulos B."/>
            <person name="Cheng J.F."/>
            <person name="Woyke T."/>
            <person name="Pelin A."/>
            <person name="Henrissat B."/>
            <person name="Reynolds N.K."/>
            <person name="Benny G.L."/>
            <person name="Smith M.E."/>
            <person name="James T.Y."/>
            <person name="Grigoriev I.V."/>
        </authorList>
    </citation>
    <scope>NUCLEOTIDE SEQUENCE [LARGE SCALE GENOMIC DNA]</scope>
    <source>
        <strain evidence="14">Benny S71-1</strain>
    </source>
</reference>
<keyword evidence="8" id="KW-1133">Transmembrane helix</keyword>
<evidence type="ECO:0000313" key="14">
    <source>
        <dbReference type="Proteomes" id="UP000278143"/>
    </source>
</evidence>
<keyword evidence="3 11" id="KW-0813">Transport</keyword>
<evidence type="ECO:0000256" key="8">
    <source>
        <dbReference type="ARBA" id="ARBA00022989"/>
    </source>
</evidence>
<dbReference type="InterPro" id="IPR009346">
    <property type="entry name" value="GRIM-19"/>
</dbReference>
<dbReference type="GO" id="GO:0045271">
    <property type="term" value="C:respiratory chain complex I"/>
    <property type="evidence" value="ECO:0007669"/>
    <property type="project" value="UniProtKB-UniRule"/>
</dbReference>
<dbReference type="Proteomes" id="UP000278143">
    <property type="component" value="Unassembled WGS sequence"/>
</dbReference>
<keyword evidence="5" id="KW-0812">Transmembrane</keyword>
<dbReference type="AlphaFoldDB" id="A0A4P9YTP6"/>
<evidence type="ECO:0000256" key="5">
    <source>
        <dbReference type="ARBA" id="ARBA00022692"/>
    </source>
</evidence>
<evidence type="ECO:0000256" key="7">
    <source>
        <dbReference type="ARBA" id="ARBA00022982"/>
    </source>
</evidence>
<name>A0A4P9YTP6_9FUNG</name>
<keyword evidence="10" id="KW-0472">Membrane</keyword>
<proteinExistence type="inferred from homology"/>
<dbReference type="Pfam" id="PF06212">
    <property type="entry name" value="GRIM-19"/>
    <property type="match status" value="1"/>
</dbReference>
<dbReference type="OrthoDB" id="3308at2759"/>
<evidence type="ECO:0000313" key="13">
    <source>
        <dbReference type="EMBL" id="RKP22869.1"/>
    </source>
</evidence>
<evidence type="ECO:0000256" key="9">
    <source>
        <dbReference type="ARBA" id="ARBA00023128"/>
    </source>
</evidence>
<dbReference type="GO" id="GO:0005743">
    <property type="term" value="C:mitochondrial inner membrane"/>
    <property type="evidence" value="ECO:0007669"/>
    <property type="project" value="UniProtKB-SubCell"/>
</dbReference>
<evidence type="ECO:0000256" key="6">
    <source>
        <dbReference type="ARBA" id="ARBA00022792"/>
    </source>
</evidence>
<comment type="function">
    <text evidence="11">Complex I functions in the transfer of electrons from NADH to the respiratory chain. Accessory subunit of the mitochondrial membrane respiratory chain NADH dehydrogenase (Complex I), that is believed not to be involved in catalysis.</text>
</comment>
<evidence type="ECO:0000256" key="10">
    <source>
        <dbReference type="ARBA" id="ARBA00023136"/>
    </source>
</evidence>
<keyword evidence="9 11" id="KW-0496">Mitochondrion</keyword>
<gene>
    <name evidence="13" type="ORF">SYNPS1DRAFT_19447</name>
    <name evidence="12" type="ORF">SYNPS1DRAFT_19634</name>
</gene>
<keyword evidence="14" id="KW-1185">Reference proteome</keyword>
<comment type="similarity">
    <text evidence="2 11">Belongs to the complex I NDUFA13 subunit family.</text>
</comment>
<dbReference type="EMBL" id="KZ991558">
    <property type="protein sequence ID" value="RKP22869.1"/>
    <property type="molecule type" value="Genomic_DNA"/>
</dbReference>
<evidence type="ECO:0000256" key="4">
    <source>
        <dbReference type="ARBA" id="ARBA00022660"/>
    </source>
</evidence>
<keyword evidence="6 11" id="KW-0999">Mitochondrion inner membrane</keyword>
<organism evidence="12 14">
    <name type="scientific">Syncephalis pseudoplumigaleata</name>
    <dbReference type="NCBI Taxonomy" id="1712513"/>
    <lineage>
        <taxon>Eukaryota</taxon>
        <taxon>Fungi</taxon>
        <taxon>Fungi incertae sedis</taxon>
        <taxon>Zoopagomycota</taxon>
        <taxon>Zoopagomycotina</taxon>
        <taxon>Zoopagomycetes</taxon>
        <taxon>Zoopagales</taxon>
        <taxon>Piptocephalidaceae</taxon>
        <taxon>Syncephalis</taxon>
    </lineage>
</organism>
<keyword evidence="4 11" id="KW-0679">Respiratory chain</keyword>